<feature type="domain" description="TIR" evidence="1">
    <location>
        <begin position="2"/>
        <end position="134"/>
    </location>
</feature>
<protein>
    <recommendedName>
        <fullName evidence="1">TIR domain-containing protein</fullName>
    </recommendedName>
</protein>
<dbReference type="Proteomes" id="UP001500416">
    <property type="component" value="Unassembled WGS sequence"/>
</dbReference>
<name>A0ABP3E719_9PSEU</name>
<proteinExistence type="predicted"/>
<dbReference type="Pfam" id="PF13676">
    <property type="entry name" value="TIR_2"/>
    <property type="match status" value="1"/>
</dbReference>
<dbReference type="SUPFAM" id="SSF52200">
    <property type="entry name" value="Toll/Interleukin receptor TIR domain"/>
    <property type="match status" value="1"/>
</dbReference>
<dbReference type="EMBL" id="BAAABU010000019">
    <property type="protein sequence ID" value="GAA0251808.1"/>
    <property type="molecule type" value="Genomic_DNA"/>
</dbReference>
<reference evidence="3" key="1">
    <citation type="journal article" date="2019" name="Int. J. Syst. Evol. Microbiol.">
        <title>The Global Catalogue of Microorganisms (GCM) 10K type strain sequencing project: providing services to taxonomists for standard genome sequencing and annotation.</title>
        <authorList>
            <consortium name="The Broad Institute Genomics Platform"/>
            <consortium name="The Broad Institute Genome Sequencing Center for Infectious Disease"/>
            <person name="Wu L."/>
            <person name="Ma J."/>
        </authorList>
    </citation>
    <scope>NUCLEOTIDE SEQUENCE [LARGE SCALE GENOMIC DNA]</scope>
    <source>
        <strain evidence="3">JCM 3380</strain>
    </source>
</reference>
<dbReference type="InterPro" id="IPR035897">
    <property type="entry name" value="Toll_tir_struct_dom_sf"/>
</dbReference>
<dbReference type="Gene3D" id="3.40.50.10140">
    <property type="entry name" value="Toll/interleukin-1 receptor homology (TIR) domain"/>
    <property type="match status" value="1"/>
</dbReference>
<evidence type="ECO:0000313" key="3">
    <source>
        <dbReference type="Proteomes" id="UP001500416"/>
    </source>
</evidence>
<keyword evidence="3" id="KW-1185">Reference proteome</keyword>
<gene>
    <name evidence="2" type="ORF">GCM10010492_60290</name>
</gene>
<dbReference type="InterPro" id="IPR000157">
    <property type="entry name" value="TIR_dom"/>
</dbReference>
<comment type="caution">
    <text evidence="2">The sequence shown here is derived from an EMBL/GenBank/DDBJ whole genome shotgun (WGS) entry which is preliminary data.</text>
</comment>
<organism evidence="2 3">
    <name type="scientific">Saccharothrix mutabilis subsp. mutabilis</name>
    <dbReference type="NCBI Taxonomy" id="66855"/>
    <lineage>
        <taxon>Bacteria</taxon>
        <taxon>Bacillati</taxon>
        <taxon>Actinomycetota</taxon>
        <taxon>Actinomycetes</taxon>
        <taxon>Pseudonocardiales</taxon>
        <taxon>Pseudonocardiaceae</taxon>
        <taxon>Saccharothrix</taxon>
    </lineage>
</organism>
<sequence>MHGRDVFICHAGADKISHARPLYNELNRHGLSCWIDEAEIRPGDDIVQKVGVGLINARYVLVIVTENFMGRDWTETELNAALAREINSGATAVIAVLDVDLNSFATRYPLLAHKLHVKWSEGPESIAYKINSLFSREPAQEWHCNHPREYVGMVWIRLVPAAENAGSQHQVTLRWGPFQRLVDIPANAMPSSLAHHKTKPDSVTLHASVSPAAVLNFGCGRPPDARYINIDEGWTRSSSNYSWE</sequence>
<dbReference type="PROSITE" id="PS50104">
    <property type="entry name" value="TIR"/>
    <property type="match status" value="1"/>
</dbReference>
<accession>A0ABP3E719</accession>
<evidence type="ECO:0000313" key="2">
    <source>
        <dbReference type="EMBL" id="GAA0251808.1"/>
    </source>
</evidence>
<evidence type="ECO:0000259" key="1">
    <source>
        <dbReference type="PROSITE" id="PS50104"/>
    </source>
</evidence>